<evidence type="ECO:0000313" key="2">
    <source>
        <dbReference type="EMBL" id="KAF9954901.1"/>
    </source>
</evidence>
<organism evidence="2 3">
    <name type="scientific">Mortierella alpina</name>
    <name type="common">Oleaginous fungus</name>
    <name type="synonym">Mortierella renispora</name>
    <dbReference type="NCBI Taxonomy" id="64518"/>
    <lineage>
        <taxon>Eukaryota</taxon>
        <taxon>Fungi</taxon>
        <taxon>Fungi incertae sedis</taxon>
        <taxon>Mucoromycota</taxon>
        <taxon>Mortierellomycotina</taxon>
        <taxon>Mortierellomycetes</taxon>
        <taxon>Mortierellales</taxon>
        <taxon>Mortierellaceae</taxon>
        <taxon>Mortierella</taxon>
    </lineage>
</organism>
<accession>A0A9P6IZV2</accession>
<dbReference type="PROSITE" id="PS51186">
    <property type="entry name" value="GNAT"/>
    <property type="match status" value="1"/>
</dbReference>
<dbReference type="InterPro" id="IPR016181">
    <property type="entry name" value="Acyl_CoA_acyltransferase"/>
</dbReference>
<dbReference type="Pfam" id="PF00583">
    <property type="entry name" value="Acetyltransf_1"/>
    <property type="match status" value="1"/>
</dbReference>
<dbReference type="SUPFAM" id="SSF55729">
    <property type="entry name" value="Acyl-CoA N-acyltransferases (Nat)"/>
    <property type="match status" value="1"/>
</dbReference>
<dbReference type="OrthoDB" id="2115692at2759"/>
<name>A0A9P6IZV2_MORAP</name>
<reference evidence="2" key="1">
    <citation type="journal article" date="2020" name="Fungal Divers.">
        <title>Resolving the Mortierellaceae phylogeny through synthesis of multi-gene phylogenetics and phylogenomics.</title>
        <authorList>
            <person name="Vandepol N."/>
            <person name="Liber J."/>
            <person name="Desiro A."/>
            <person name="Na H."/>
            <person name="Kennedy M."/>
            <person name="Barry K."/>
            <person name="Grigoriev I.V."/>
            <person name="Miller A.N."/>
            <person name="O'Donnell K."/>
            <person name="Stajich J.E."/>
            <person name="Bonito G."/>
        </authorList>
    </citation>
    <scope>NUCLEOTIDE SEQUENCE</scope>
    <source>
        <strain evidence="2">CK1249</strain>
    </source>
</reference>
<proteinExistence type="predicted"/>
<dbReference type="AlphaFoldDB" id="A0A9P6IZV2"/>
<comment type="caution">
    <text evidence="2">The sequence shown here is derived from an EMBL/GenBank/DDBJ whole genome shotgun (WGS) entry which is preliminary data.</text>
</comment>
<sequence>MTVPEATAPTKQARPDHLVVRPMTAQDKEEVGKLFVATFKREPLGKYQGVRDTEGAAIAEAAMKDPVSFVVEDTTLEGPYRITKPDAKVMKFIALGVDTRYEGLGLAKTLLNVSMDKARQERCDAVVVVASAFATQHLFRNRLAFEEMGKIRYSEFVWKNPAKGGLEERPFEKLLEPEFLEIFEKRL</sequence>
<keyword evidence="3" id="KW-1185">Reference proteome</keyword>
<dbReference type="InterPro" id="IPR000182">
    <property type="entry name" value="GNAT_dom"/>
</dbReference>
<gene>
    <name evidence="2" type="ORF">BGZ70_010427</name>
</gene>
<protein>
    <recommendedName>
        <fullName evidence="1">N-acetyltransferase domain-containing protein</fullName>
    </recommendedName>
</protein>
<evidence type="ECO:0000259" key="1">
    <source>
        <dbReference type="PROSITE" id="PS51186"/>
    </source>
</evidence>
<dbReference type="Proteomes" id="UP000738359">
    <property type="component" value="Unassembled WGS sequence"/>
</dbReference>
<dbReference type="GO" id="GO:0016747">
    <property type="term" value="F:acyltransferase activity, transferring groups other than amino-acyl groups"/>
    <property type="evidence" value="ECO:0007669"/>
    <property type="project" value="InterPro"/>
</dbReference>
<dbReference type="Gene3D" id="3.40.630.30">
    <property type="match status" value="1"/>
</dbReference>
<evidence type="ECO:0000313" key="3">
    <source>
        <dbReference type="Proteomes" id="UP000738359"/>
    </source>
</evidence>
<dbReference type="EMBL" id="JAAAHY010000940">
    <property type="protein sequence ID" value="KAF9954901.1"/>
    <property type="molecule type" value="Genomic_DNA"/>
</dbReference>
<feature type="domain" description="N-acetyltransferase" evidence="1">
    <location>
        <begin position="18"/>
        <end position="176"/>
    </location>
</feature>